<accession>A0ABP9PHY7</accession>
<dbReference type="SUPFAM" id="SSF53850">
    <property type="entry name" value="Periplasmic binding protein-like II"/>
    <property type="match status" value="1"/>
</dbReference>
<sequence length="352" mass="35657">MVAAARPALAALALLALAGCAAPDGPTTAAPPTREAVVLAPADLSGTASDLGLEAHEAPQDDVGLARLCAGEADVVVAGRTATAAERERCASVGLDVVELQVAAGADVLAVGPLTDTPDCLGLAQARAVLAGDATRWSQLDAGLADAPLATTGTRTALTGPADDVAAARRLPALETELGDLEAQVRAGWDAWAAADRTTRPAVREQVDALRTRRNQVEADLADAGAARDRLAPTLGRLGVLGPADLDPPTSRPPDGVRLLAVDGGAGCVAPDEASVTDGRYPLTRPVLLVTTTRALGRPAVRGRLLDAVRRVPSAAAAHDLLPAPADRLAAALDVLDAATPAEPPPVERPVW</sequence>
<comment type="caution">
    <text evidence="4">The sequence shown here is derived from an EMBL/GenBank/DDBJ whole genome shotgun (WGS) entry which is preliminary data.</text>
</comment>
<feature type="signal peptide" evidence="2">
    <location>
        <begin position="1"/>
        <end position="21"/>
    </location>
</feature>
<reference evidence="5" key="1">
    <citation type="journal article" date="2019" name="Int. J. Syst. Evol. Microbiol.">
        <title>The Global Catalogue of Microorganisms (GCM) 10K type strain sequencing project: providing services to taxonomists for standard genome sequencing and annotation.</title>
        <authorList>
            <consortium name="The Broad Institute Genomics Platform"/>
            <consortium name="The Broad Institute Genome Sequencing Center for Infectious Disease"/>
            <person name="Wu L."/>
            <person name="Ma J."/>
        </authorList>
    </citation>
    <scope>NUCLEOTIDE SEQUENCE [LARGE SCALE GENOMIC DNA]</scope>
    <source>
        <strain evidence="5">JCM 18459</strain>
    </source>
</reference>
<dbReference type="InterPro" id="IPR050811">
    <property type="entry name" value="Phosphate_ABC_transporter"/>
</dbReference>
<dbReference type="Pfam" id="PF12849">
    <property type="entry name" value="PBP_like_2"/>
    <property type="match status" value="1"/>
</dbReference>
<evidence type="ECO:0000256" key="1">
    <source>
        <dbReference type="ARBA" id="ARBA00022729"/>
    </source>
</evidence>
<proteinExistence type="predicted"/>
<dbReference type="InterPro" id="IPR024370">
    <property type="entry name" value="PBP_domain"/>
</dbReference>
<feature type="chain" id="PRO_5046966281" description="PBP domain-containing protein" evidence="2">
    <location>
        <begin position="22"/>
        <end position="352"/>
    </location>
</feature>
<dbReference type="EMBL" id="BAABKG010000002">
    <property type="protein sequence ID" value="GAA5144595.1"/>
    <property type="molecule type" value="Genomic_DNA"/>
</dbReference>
<name>A0ABP9PHY7_9ACTN</name>
<dbReference type="RefSeq" id="WP_345455786.1">
    <property type="nucleotide sequence ID" value="NZ_BAABKG010000002.1"/>
</dbReference>
<dbReference type="PANTHER" id="PTHR30570">
    <property type="entry name" value="PERIPLASMIC PHOSPHATE BINDING COMPONENT OF PHOSPHATE ABC TRANSPORTER"/>
    <property type="match status" value="1"/>
</dbReference>
<evidence type="ECO:0000259" key="3">
    <source>
        <dbReference type="Pfam" id="PF12849"/>
    </source>
</evidence>
<organism evidence="4 5">
    <name type="scientific">Nocardioides marinquilinus</name>
    <dbReference type="NCBI Taxonomy" id="1210400"/>
    <lineage>
        <taxon>Bacteria</taxon>
        <taxon>Bacillati</taxon>
        <taxon>Actinomycetota</taxon>
        <taxon>Actinomycetes</taxon>
        <taxon>Propionibacteriales</taxon>
        <taxon>Nocardioidaceae</taxon>
        <taxon>Nocardioides</taxon>
    </lineage>
</organism>
<keyword evidence="5" id="KW-1185">Reference proteome</keyword>
<feature type="domain" description="PBP" evidence="3">
    <location>
        <begin position="64"/>
        <end position="293"/>
    </location>
</feature>
<dbReference type="Gene3D" id="3.40.190.10">
    <property type="entry name" value="Periplasmic binding protein-like II"/>
    <property type="match status" value="4"/>
</dbReference>
<dbReference type="PROSITE" id="PS51257">
    <property type="entry name" value="PROKAR_LIPOPROTEIN"/>
    <property type="match status" value="1"/>
</dbReference>
<protein>
    <recommendedName>
        <fullName evidence="3">PBP domain-containing protein</fullName>
    </recommendedName>
</protein>
<evidence type="ECO:0000256" key="2">
    <source>
        <dbReference type="SAM" id="SignalP"/>
    </source>
</evidence>
<dbReference type="Proteomes" id="UP001500221">
    <property type="component" value="Unassembled WGS sequence"/>
</dbReference>
<gene>
    <name evidence="4" type="ORF">GCM10023340_12520</name>
</gene>
<keyword evidence="1 2" id="KW-0732">Signal</keyword>
<evidence type="ECO:0000313" key="5">
    <source>
        <dbReference type="Proteomes" id="UP001500221"/>
    </source>
</evidence>
<dbReference type="PANTHER" id="PTHR30570:SF1">
    <property type="entry name" value="PHOSPHATE-BINDING PROTEIN PSTS"/>
    <property type="match status" value="1"/>
</dbReference>
<evidence type="ECO:0000313" key="4">
    <source>
        <dbReference type="EMBL" id="GAA5144595.1"/>
    </source>
</evidence>